<keyword evidence="3" id="KW-1185">Reference proteome</keyword>
<dbReference type="PANTHER" id="PTHR34391">
    <property type="entry name" value="UPF0658 GOLGI APPARATUS MEMBRANE PROTEIN C1952.10C-RELATED"/>
    <property type="match status" value="1"/>
</dbReference>
<dbReference type="RefSeq" id="XP_019034923.1">
    <property type="nucleotide sequence ID" value="XM_019173197.1"/>
</dbReference>
<keyword evidence="1" id="KW-0472">Membrane</keyword>
<dbReference type="GO" id="GO:0005794">
    <property type="term" value="C:Golgi apparatus"/>
    <property type="evidence" value="ECO:0007669"/>
    <property type="project" value="TreeGrafter"/>
</dbReference>
<feature type="transmembrane region" description="Helical" evidence="1">
    <location>
        <begin position="280"/>
        <end position="299"/>
    </location>
</feature>
<feature type="transmembrane region" description="Helical" evidence="1">
    <location>
        <begin position="414"/>
        <end position="433"/>
    </location>
</feature>
<feature type="transmembrane region" description="Helical" evidence="1">
    <location>
        <begin position="118"/>
        <end position="137"/>
    </location>
</feature>
<dbReference type="InterPro" id="IPR040410">
    <property type="entry name" value="UPF0658_Golgi"/>
</dbReference>
<accession>A0A1E3K347</accession>
<feature type="transmembrane region" description="Helical" evidence="1">
    <location>
        <begin position="445"/>
        <end position="465"/>
    </location>
</feature>
<dbReference type="AlphaFoldDB" id="A0A1E3K347"/>
<feature type="transmembrane region" description="Helical" evidence="1">
    <location>
        <begin position="223"/>
        <end position="246"/>
    </location>
</feature>
<feature type="transmembrane region" description="Helical" evidence="1">
    <location>
        <begin position="88"/>
        <end position="106"/>
    </location>
</feature>
<name>A0A1E3K347_9TREE</name>
<reference evidence="2 3" key="1">
    <citation type="submission" date="2016-06" db="EMBL/GenBank/DDBJ databases">
        <title>Evolution of pathogenesis and genome organization in the Tremellales.</title>
        <authorList>
            <person name="Cuomo C."/>
            <person name="Litvintseva A."/>
            <person name="Heitman J."/>
            <person name="Chen Y."/>
            <person name="Sun S."/>
            <person name="Springer D."/>
            <person name="Dromer F."/>
            <person name="Young S."/>
            <person name="Zeng Q."/>
            <person name="Chapman S."/>
            <person name="Gujja S."/>
            <person name="Saif S."/>
            <person name="Birren B."/>
        </authorList>
    </citation>
    <scope>NUCLEOTIDE SEQUENCE [LARGE SCALE GENOMIC DNA]</scope>
    <source>
        <strain evidence="2 3">CBS 7118</strain>
    </source>
</reference>
<evidence type="ECO:0000313" key="3">
    <source>
        <dbReference type="Proteomes" id="UP000094819"/>
    </source>
</evidence>
<dbReference type="OrthoDB" id="2448307at2759"/>
<organism evidence="2 3">
    <name type="scientific">Cryptococcus wingfieldii CBS 7118</name>
    <dbReference type="NCBI Taxonomy" id="1295528"/>
    <lineage>
        <taxon>Eukaryota</taxon>
        <taxon>Fungi</taxon>
        <taxon>Dikarya</taxon>
        <taxon>Basidiomycota</taxon>
        <taxon>Agaricomycotina</taxon>
        <taxon>Tremellomycetes</taxon>
        <taxon>Tremellales</taxon>
        <taxon>Cryptococcaceae</taxon>
        <taxon>Cryptococcus</taxon>
    </lineage>
</organism>
<feature type="transmembrane region" description="Helical" evidence="1">
    <location>
        <begin position="319"/>
        <end position="342"/>
    </location>
</feature>
<keyword evidence="1" id="KW-0812">Transmembrane</keyword>
<dbReference type="GeneID" id="30190238"/>
<feature type="transmembrane region" description="Helical" evidence="1">
    <location>
        <begin position="252"/>
        <end position="273"/>
    </location>
</feature>
<comment type="caution">
    <text evidence="2">The sequence shown here is derived from an EMBL/GenBank/DDBJ whole genome shotgun (WGS) entry which is preliminary data.</text>
</comment>
<feature type="transmembrane region" description="Helical" evidence="1">
    <location>
        <begin position="168"/>
        <end position="191"/>
    </location>
</feature>
<dbReference type="Proteomes" id="UP000094819">
    <property type="component" value="Unassembled WGS sequence"/>
</dbReference>
<keyword evidence="1" id="KW-1133">Transmembrane helix</keyword>
<evidence type="ECO:0000313" key="2">
    <source>
        <dbReference type="EMBL" id="ODO07446.1"/>
    </source>
</evidence>
<dbReference type="EMBL" id="AWGH01000002">
    <property type="protein sequence ID" value="ODO07446.1"/>
    <property type="molecule type" value="Genomic_DNA"/>
</dbReference>
<dbReference type="PANTHER" id="PTHR34391:SF2">
    <property type="entry name" value="TRP C-TERMINAL DOMAIN-CONTAINING PROTEIN"/>
    <property type="match status" value="1"/>
</dbReference>
<sequence>MSEKRDSMVGNKESWAAVDLSHSQAQAKKKQWYHKVIPGTVYTRILLATIITETVIDLTIEATILYRFNEEVKSTSSTDLELENKRRLPIYLIIFGLAHLWQLVLVSIAIRMKNTVQVIAVTAFNFAFLGYAIIQIYELRKILGGTSLSEGLKGNDTGSTLMTIPLNVLTALIIAVVAVSSVGLLVLSVLLRREFGRVSRNWQRYRFLGADLMIREYYFKFQIFECICYFGAFFCAGFGIQFIWLVLNPSDVEYIITWIAFPLLIIFLVIGRYAAKYENVYFMSAFIVGLLTGCAYFIFKLVRIWQQRTTTYNHLEKSLTVFDALSLASLISCAVWGGTVWWNFGKGLKQAVLARPGARTFWGGVVGFFSNDSVESLQSKEQDFTTCYQGIVVVNLSIISSNIKGHTKKTTFSSFYYVGYAVGCIVGPQLFLAEEKLLYRTAMRAIAGMYGAYIVLMLLFTYLCWRENNRRDKLAEEGMEEAQPKQAAHLDNQWGVKDLSLRYVL</sequence>
<proteinExistence type="predicted"/>
<gene>
    <name evidence="2" type="ORF">L198_01025</name>
</gene>
<protein>
    <submittedName>
        <fullName evidence="2">Uncharacterized protein</fullName>
    </submittedName>
</protein>
<evidence type="ECO:0000256" key="1">
    <source>
        <dbReference type="SAM" id="Phobius"/>
    </source>
</evidence>